<evidence type="ECO:0000259" key="22">
    <source>
        <dbReference type="PROSITE" id="PS51296"/>
    </source>
</evidence>
<evidence type="ECO:0000256" key="6">
    <source>
        <dbReference type="ARBA" id="ARBA00019816"/>
    </source>
</evidence>
<dbReference type="HOGENOM" id="CLU_055690_0_2_6"/>
<dbReference type="STRING" id="314278.NB231_05686"/>
<keyword evidence="24" id="KW-1185">Reference proteome</keyword>
<evidence type="ECO:0000256" key="14">
    <source>
        <dbReference type="ARBA" id="ARBA00022989"/>
    </source>
</evidence>
<evidence type="ECO:0000313" key="23">
    <source>
        <dbReference type="EMBL" id="EAR21854.1"/>
    </source>
</evidence>
<gene>
    <name evidence="23" type="ORF">NB231_05686</name>
</gene>
<evidence type="ECO:0000256" key="8">
    <source>
        <dbReference type="ARBA" id="ARBA00022475"/>
    </source>
</evidence>
<evidence type="ECO:0000256" key="13">
    <source>
        <dbReference type="ARBA" id="ARBA00022982"/>
    </source>
</evidence>
<name>A4BQK4_9GAMM</name>
<keyword evidence="15" id="KW-0408">Iron</keyword>
<evidence type="ECO:0000256" key="17">
    <source>
        <dbReference type="ARBA" id="ARBA00023136"/>
    </source>
</evidence>
<dbReference type="Gene3D" id="1.20.5.510">
    <property type="entry name" value="Single helix bin"/>
    <property type="match status" value="1"/>
</dbReference>
<comment type="subcellular location">
    <subcellularLocation>
        <location evidence="2">Cell membrane</location>
        <topology evidence="2">Single-pass membrane protein</topology>
    </subcellularLocation>
</comment>
<dbReference type="eggNOG" id="COG0723">
    <property type="taxonomic scope" value="Bacteria"/>
</dbReference>
<dbReference type="EC" id="7.1.1.8" evidence="5 20"/>
<dbReference type="Proteomes" id="UP000003374">
    <property type="component" value="Unassembled WGS sequence"/>
</dbReference>
<keyword evidence="7 20" id="KW-0813">Transport</keyword>
<evidence type="ECO:0000256" key="5">
    <source>
        <dbReference type="ARBA" id="ARBA00012951"/>
    </source>
</evidence>
<keyword evidence="11" id="KW-0479">Metal-binding</keyword>
<evidence type="ECO:0000256" key="18">
    <source>
        <dbReference type="ARBA" id="ARBA00023157"/>
    </source>
</evidence>
<dbReference type="SUPFAM" id="SSF50022">
    <property type="entry name" value="ISP domain"/>
    <property type="match status" value="1"/>
</dbReference>
<dbReference type="InterPro" id="IPR014349">
    <property type="entry name" value="Rieske_Fe-S_prot"/>
</dbReference>
<accession>A4BQK4</accession>
<evidence type="ECO:0000256" key="9">
    <source>
        <dbReference type="ARBA" id="ARBA00022692"/>
    </source>
</evidence>
<dbReference type="NCBIfam" id="TIGR01416">
    <property type="entry name" value="Rieske_proteo"/>
    <property type="match status" value="1"/>
</dbReference>
<comment type="catalytic activity">
    <reaction evidence="19 20">
        <text>a quinol + 2 Fe(III)-[cytochrome c](out) = a quinone + 2 Fe(II)-[cytochrome c](out) + 2 H(+)(out)</text>
        <dbReference type="Rhea" id="RHEA:11484"/>
        <dbReference type="Rhea" id="RHEA-COMP:10350"/>
        <dbReference type="Rhea" id="RHEA-COMP:14399"/>
        <dbReference type="ChEBI" id="CHEBI:15378"/>
        <dbReference type="ChEBI" id="CHEBI:24646"/>
        <dbReference type="ChEBI" id="CHEBI:29033"/>
        <dbReference type="ChEBI" id="CHEBI:29034"/>
        <dbReference type="ChEBI" id="CHEBI:132124"/>
        <dbReference type="EC" id="7.1.1.8"/>
    </reaction>
</comment>
<keyword evidence="14" id="KW-1133">Transmembrane helix</keyword>
<dbReference type="Pfam" id="PF00355">
    <property type="entry name" value="Rieske"/>
    <property type="match status" value="1"/>
</dbReference>
<dbReference type="GO" id="GO:0005886">
    <property type="term" value="C:plasma membrane"/>
    <property type="evidence" value="ECO:0007669"/>
    <property type="project" value="UniProtKB-SubCell"/>
</dbReference>
<comment type="caution">
    <text evidence="23">The sequence shown here is derived from an EMBL/GenBank/DDBJ whole genome shotgun (WGS) entry which is preliminary data.</text>
</comment>
<dbReference type="InterPro" id="IPR017941">
    <property type="entry name" value="Rieske_2Fe-2S"/>
</dbReference>
<keyword evidence="8" id="KW-1003">Cell membrane</keyword>
<dbReference type="Pfam" id="PF10399">
    <property type="entry name" value="UCR_Fe-S_N"/>
    <property type="match status" value="1"/>
</dbReference>
<dbReference type="InterPro" id="IPR006311">
    <property type="entry name" value="TAT_signal"/>
</dbReference>
<dbReference type="Gene3D" id="2.102.10.10">
    <property type="entry name" value="Rieske [2Fe-2S] iron-sulphur domain"/>
    <property type="match status" value="1"/>
</dbReference>
<evidence type="ECO:0000256" key="21">
    <source>
        <dbReference type="RuleBase" id="RU004497"/>
    </source>
</evidence>
<reference evidence="23 24" key="1">
    <citation type="submission" date="2006-02" db="EMBL/GenBank/DDBJ databases">
        <authorList>
            <person name="Waterbury J."/>
            <person name="Ferriera S."/>
            <person name="Johnson J."/>
            <person name="Kravitz S."/>
            <person name="Halpern A."/>
            <person name="Remington K."/>
            <person name="Beeson K."/>
            <person name="Tran B."/>
            <person name="Rogers Y.-H."/>
            <person name="Friedman R."/>
            <person name="Venter J.C."/>
        </authorList>
    </citation>
    <scope>NUCLEOTIDE SEQUENCE [LARGE SCALE GENOMIC DNA]</scope>
    <source>
        <strain evidence="23 24">Nb-231</strain>
    </source>
</reference>
<keyword evidence="17" id="KW-0472">Membrane</keyword>
<dbReference type="InterPro" id="IPR019470">
    <property type="entry name" value="Ubiq_cytC_Rdtase_Fe-S_su_TAT"/>
</dbReference>
<dbReference type="EMBL" id="AAOF01000005">
    <property type="protein sequence ID" value="EAR21854.1"/>
    <property type="molecule type" value="Genomic_DNA"/>
</dbReference>
<keyword evidence="10" id="KW-0001">2Fe-2S</keyword>
<dbReference type="InterPro" id="IPR006317">
    <property type="entry name" value="Ubiquinol_cyt_c_Rdtase_Fe-S-su"/>
</dbReference>
<proteinExistence type="inferred from homology"/>
<protein>
    <recommendedName>
        <fullName evidence="6 20">Ubiquinol-cytochrome c reductase iron-sulfur subunit</fullName>
        <ecNumber evidence="5 20">7.1.1.8</ecNumber>
    </recommendedName>
</protein>
<evidence type="ECO:0000256" key="11">
    <source>
        <dbReference type="ARBA" id="ARBA00022723"/>
    </source>
</evidence>
<dbReference type="PROSITE" id="PS51318">
    <property type="entry name" value="TAT"/>
    <property type="match status" value="1"/>
</dbReference>
<keyword evidence="12" id="KW-1278">Translocase</keyword>
<comment type="subunit">
    <text evidence="4 21">The main subunits of complex b-c1 are: cytochrome b, cytochrome c1 and the Rieske protein.</text>
</comment>
<evidence type="ECO:0000256" key="3">
    <source>
        <dbReference type="ARBA" id="ARBA00010651"/>
    </source>
</evidence>
<dbReference type="GO" id="GO:0051537">
    <property type="term" value="F:2 iron, 2 sulfur cluster binding"/>
    <property type="evidence" value="ECO:0007669"/>
    <property type="project" value="UniProtKB-KW"/>
</dbReference>
<evidence type="ECO:0000256" key="12">
    <source>
        <dbReference type="ARBA" id="ARBA00022967"/>
    </source>
</evidence>
<evidence type="ECO:0000256" key="19">
    <source>
        <dbReference type="ARBA" id="ARBA00029351"/>
    </source>
</evidence>
<feature type="domain" description="Rieske" evidence="22">
    <location>
        <begin position="93"/>
        <end position="190"/>
    </location>
</feature>
<dbReference type="GO" id="GO:0046872">
    <property type="term" value="F:metal ion binding"/>
    <property type="evidence" value="ECO:0007669"/>
    <property type="project" value="UniProtKB-KW"/>
</dbReference>
<evidence type="ECO:0000256" key="4">
    <source>
        <dbReference type="ARBA" id="ARBA00011649"/>
    </source>
</evidence>
<evidence type="ECO:0000256" key="20">
    <source>
        <dbReference type="RuleBase" id="RU004494"/>
    </source>
</evidence>
<evidence type="ECO:0000256" key="1">
    <source>
        <dbReference type="ARBA" id="ARBA00002444"/>
    </source>
</evidence>
<keyword evidence="16" id="KW-0411">Iron-sulfur</keyword>
<comment type="cofactor">
    <cofactor evidence="20">
        <name>[2Fe-2S] cluster</name>
        <dbReference type="ChEBI" id="CHEBI:190135"/>
    </cofactor>
    <text evidence="20">Binds 1 [2Fe-2S] cluster per subunit.</text>
</comment>
<comment type="similarity">
    <text evidence="3">Belongs to the Rieske iron-sulfur protein family.</text>
</comment>
<evidence type="ECO:0000256" key="10">
    <source>
        <dbReference type="ARBA" id="ARBA00022714"/>
    </source>
</evidence>
<comment type="miscellaneous">
    <text evidence="20">The Rieske protein is a high potential 2Fe-2S protein.</text>
</comment>
<evidence type="ECO:0000256" key="16">
    <source>
        <dbReference type="ARBA" id="ARBA00023014"/>
    </source>
</evidence>
<evidence type="ECO:0000313" key="24">
    <source>
        <dbReference type="Proteomes" id="UP000003374"/>
    </source>
</evidence>
<organism evidence="23 24">
    <name type="scientific">Nitrococcus mobilis Nb-231</name>
    <dbReference type="NCBI Taxonomy" id="314278"/>
    <lineage>
        <taxon>Bacteria</taxon>
        <taxon>Pseudomonadati</taxon>
        <taxon>Pseudomonadota</taxon>
        <taxon>Gammaproteobacteria</taxon>
        <taxon>Chromatiales</taxon>
        <taxon>Ectothiorhodospiraceae</taxon>
        <taxon>Nitrococcus</taxon>
    </lineage>
</organism>
<evidence type="ECO:0000256" key="2">
    <source>
        <dbReference type="ARBA" id="ARBA00004162"/>
    </source>
</evidence>
<dbReference type="CDD" id="cd03470">
    <property type="entry name" value="Rieske_cytochrome_bc1"/>
    <property type="match status" value="1"/>
</dbReference>
<evidence type="ECO:0000256" key="7">
    <source>
        <dbReference type="ARBA" id="ARBA00022448"/>
    </source>
</evidence>
<dbReference type="PROSITE" id="PS51296">
    <property type="entry name" value="RIESKE"/>
    <property type="match status" value="1"/>
</dbReference>
<keyword evidence="9" id="KW-0812">Transmembrane</keyword>
<dbReference type="GO" id="GO:0008121">
    <property type="term" value="F:quinol-cytochrome-c reductase activity"/>
    <property type="evidence" value="ECO:0007669"/>
    <property type="project" value="UniProtKB-EC"/>
</dbReference>
<dbReference type="PANTHER" id="PTHR10134">
    <property type="entry name" value="CYTOCHROME B-C1 COMPLEX SUBUNIT RIESKE, MITOCHONDRIAL"/>
    <property type="match status" value="1"/>
</dbReference>
<keyword evidence="13 20" id="KW-0249">Electron transport</keyword>
<keyword evidence="18" id="KW-1015">Disulfide bond</keyword>
<sequence>MWMKPEGADLRRRRLLTGAAGVVGGVGVAYAAVPFIGYWQPSVQAEAAAAPVEVDISKLEPGQKIDVDWRGKPIWIFRRTQQELDTLPKLNDLLRDPHSEIITQQPPYCQNLPRSIKPEYGVMVGICTHLGCIPLYQPKPGSVDDEWLGGFFCPCHGSKYDLAGRVYKGVPAPLNLAVPPYWYPSESRIVIGEHQEKGGAS</sequence>
<comment type="function">
    <text evidence="1">Component of the ubiquinol-cytochrome c reductase complex (complex III or cytochrome b-c1 complex), which is a respiratory chain that generates an electrochemical potential coupled to ATP synthesis.</text>
</comment>
<dbReference type="InterPro" id="IPR036922">
    <property type="entry name" value="Rieske_2Fe-2S_sf"/>
</dbReference>
<dbReference type="AlphaFoldDB" id="A4BQK4"/>
<evidence type="ECO:0000256" key="15">
    <source>
        <dbReference type="ARBA" id="ARBA00023004"/>
    </source>
</evidence>
<dbReference type="PRINTS" id="PR00162">
    <property type="entry name" value="RIESKE"/>
</dbReference>
<dbReference type="InterPro" id="IPR005805">
    <property type="entry name" value="Rieske_Fe-S_prot_C"/>
</dbReference>